<reference evidence="2" key="1">
    <citation type="submission" date="2019-12" db="EMBL/GenBank/DDBJ databases">
        <title>High-Quality draft genome sequences of three cyanobacteria isolated from the limestone walls of the Old Cathedral of Coimbra.</title>
        <authorList>
            <person name="Tiago I."/>
            <person name="Soares F."/>
            <person name="Portugal A."/>
        </authorList>
    </citation>
    <scope>NUCLEOTIDE SEQUENCE [LARGE SCALE GENOMIC DNA]</scope>
    <source>
        <strain evidence="2">C</strain>
    </source>
</reference>
<feature type="transmembrane region" description="Helical" evidence="1">
    <location>
        <begin position="53"/>
        <end position="71"/>
    </location>
</feature>
<keyword evidence="3" id="KW-1185">Reference proteome</keyword>
<dbReference type="RefSeq" id="WP_161824554.1">
    <property type="nucleotide sequence ID" value="NZ_WVIC01000009.1"/>
</dbReference>
<name>A0A8K1ZXT4_9CYAN</name>
<keyword evidence="1" id="KW-1133">Transmembrane helix</keyword>
<gene>
    <name evidence="2" type="ORF">GS597_05995</name>
</gene>
<evidence type="ECO:0000313" key="2">
    <source>
        <dbReference type="EMBL" id="NCJ06073.1"/>
    </source>
</evidence>
<sequence length="159" mass="17531">MSDPNSDLDPQTDMSLTGPGAVQTFLYYFSLMTLIAALVGSLALHLHPASPHLFMPAVATGAMAGTLGTLFNRTTHFSVAYQNRRRFQTQLERALTELGFELDQAAMAAQTDRPPDSYIYRRPGFSGWLTGRIFVLLQPQRAMVAGRAAIIQKMGRKLL</sequence>
<organism evidence="2 3">
    <name type="scientific">Petrachloros mirabilis ULC683</name>
    <dbReference type="NCBI Taxonomy" id="2781853"/>
    <lineage>
        <taxon>Bacteria</taxon>
        <taxon>Bacillati</taxon>
        <taxon>Cyanobacteriota</taxon>
        <taxon>Cyanophyceae</taxon>
        <taxon>Synechococcales</taxon>
        <taxon>Petrachlorosaceae</taxon>
        <taxon>Petrachloros</taxon>
        <taxon>Petrachloros mirabilis</taxon>
    </lineage>
</organism>
<keyword evidence="1" id="KW-0812">Transmembrane</keyword>
<comment type="caution">
    <text evidence="2">The sequence shown here is derived from an EMBL/GenBank/DDBJ whole genome shotgun (WGS) entry which is preliminary data.</text>
</comment>
<keyword evidence="1" id="KW-0472">Membrane</keyword>
<dbReference type="EMBL" id="WVIC01000009">
    <property type="protein sequence ID" value="NCJ06073.1"/>
    <property type="molecule type" value="Genomic_DNA"/>
</dbReference>
<protein>
    <submittedName>
        <fullName evidence="2">Uncharacterized protein</fullName>
    </submittedName>
</protein>
<dbReference type="Proteomes" id="UP000607397">
    <property type="component" value="Unassembled WGS sequence"/>
</dbReference>
<feature type="transmembrane region" description="Helical" evidence="1">
    <location>
        <begin position="25"/>
        <end position="46"/>
    </location>
</feature>
<accession>A0A8K1ZXT4</accession>
<evidence type="ECO:0000313" key="3">
    <source>
        <dbReference type="Proteomes" id="UP000607397"/>
    </source>
</evidence>
<proteinExistence type="predicted"/>
<dbReference type="AlphaFoldDB" id="A0A8K1ZXT4"/>
<evidence type="ECO:0000256" key="1">
    <source>
        <dbReference type="SAM" id="Phobius"/>
    </source>
</evidence>